<evidence type="ECO:0000256" key="1">
    <source>
        <dbReference type="SAM" id="MobiDB-lite"/>
    </source>
</evidence>
<keyword evidence="3" id="KW-1185">Reference proteome</keyword>
<organism evidence="2 3">
    <name type="scientific">Phytophthora aleatoria</name>
    <dbReference type="NCBI Taxonomy" id="2496075"/>
    <lineage>
        <taxon>Eukaryota</taxon>
        <taxon>Sar</taxon>
        <taxon>Stramenopiles</taxon>
        <taxon>Oomycota</taxon>
        <taxon>Peronosporomycetes</taxon>
        <taxon>Peronosporales</taxon>
        <taxon>Peronosporaceae</taxon>
        <taxon>Phytophthora</taxon>
    </lineage>
</organism>
<feature type="region of interest" description="Disordered" evidence="1">
    <location>
        <begin position="136"/>
        <end position="184"/>
    </location>
</feature>
<dbReference type="EMBL" id="JAENGY010001252">
    <property type="protein sequence ID" value="KAG6950934.1"/>
    <property type="molecule type" value="Genomic_DNA"/>
</dbReference>
<sequence>MEENILCTTCPDVENNAEKQDQASQKPQATQSVTKALDRRSHVGSEPRTMSPGWDILDVNIKYTKSQIKPTDQADRLKICEDSNKGRIDLCDFLSVLEIGARLRKPTEIDQYLGHLTSRLELRPTPPRSERIWKGYRGEVSPSASSKRRERECRRGSPRIGAQTPAFQSPRASRASRASSQDTHDDLLYAREELEAMLLREAEAINELTASIGEAPRPSGYTPSYGVVLGQVIRILTREATGQ</sequence>
<protein>
    <submittedName>
        <fullName evidence="2">Uncharacterized protein</fullName>
    </submittedName>
</protein>
<evidence type="ECO:0000313" key="2">
    <source>
        <dbReference type="EMBL" id="KAG6950934.1"/>
    </source>
</evidence>
<gene>
    <name evidence="2" type="ORF">JG688_00013949</name>
</gene>
<feature type="compositionally biased region" description="Basic and acidic residues" evidence="1">
    <location>
        <begin position="36"/>
        <end position="45"/>
    </location>
</feature>
<feature type="region of interest" description="Disordered" evidence="1">
    <location>
        <begin position="14"/>
        <end position="50"/>
    </location>
</feature>
<dbReference type="Proteomes" id="UP000709295">
    <property type="component" value="Unassembled WGS sequence"/>
</dbReference>
<accession>A0A8J5IL97</accession>
<comment type="caution">
    <text evidence="2">The sequence shown here is derived from an EMBL/GenBank/DDBJ whole genome shotgun (WGS) entry which is preliminary data.</text>
</comment>
<feature type="compositionally biased region" description="Polar residues" evidence="1">
    <location>
        <begin position="22"/>
        <end position="34"/>
    </location>
</feature>
<evidence type="ECO:0000313" key="3">
    <source>
        <dbReference type="Proteomes" id="UP000709295"/>
    </source>
</evidence>
<name>A0A8J5IL97_9STRA</name>
<dbReference type="AlphaFoldDB" id="A0A8J5IL97"/>
<proteinExistence type="predicted"/>
<reference evidence="2" key="1">
    <citation type="submission" date="2021-01" db="EMBL/GenBank/DDBJ databases">
        <title>Phytophthora aleatoria, a newly-described species from Pinus radiata is distinct from Phytophthora cactorum isolates based on comparative genomics.</title>
        <authorList>
            <person name="Mcdougal R."/>
            <person name="Panda P."/>
            <person name="Williams N."/>
            <person name="Studholme D.J."/>
        </authorList>
    </citation>
    <scope>NUCLEOTIDE SEQUENCE</scope>
    <source>
        <strain evidence="2">NZFS 4037</strain>
    </source>
</reference>
<feature type="compositionally biased region" description="Low complexity" evidence="1">
    <location>
        <begin position="171"/>
        <end position="180"/>
    </location>
</feature>